<dbReference type="EMBL" id="JBHSFO010000015">
    <property type="protein sequence ID" value="MFC4606077.1"/>
    <property type="molecule type" value="Genomic_DNA"/>
</dbReference>
<gene>
    <name evidence="2" type="ORF">ACFO6S_20470</name>
</gene>
<evidence type="ECO:0000313" key="3">
    <source>
        <dbReference type="Proteomes" id="UP001595914"/>
    </source>
</evidence>
<feature type="transmembrane region" description="Helical" evidence="1">
    <location>
        <begin position="167"/>
        <end position="193"/>
    </location>
</feature>
<feature type="transmembrane region" description="Helical" evidence="1">
    <location>
        <begin position="411"/>
        <end position="429"/>
    </location>
</feature>
<feature type="transmembrane region" description="Helical" evidence="1">
    <location>
        <begin position="386"/>
        <end position="404"/>
    </location>
</feature>
<feature type="transmembrane region" description="Helical" evidence="1">
    <location>
        <begin position="332"/>
        <end position="349"/>
    </location>
</feature>
<feature type="transmembrane region" description="Helical" evidence="1">
    <location>
        <begin position="678"/>
        <end position="698"/>
    </location>
</feature>
<evidence type="ECO:0008006" key="4">
    <source>
        <dbReference type="Google" id="ProtNLM"/>
    </source>
</evidence>
<feature type="transmembrane region" description="Helical" evidence="1">
    <location>
        <begin position="303"/>
        <end position="320"/>
    </location>
</feature>
<accession>A0ABV9FWU5</accession>
<dbReference type="Proteomes" id="UP001595914">
    <property type="component" value="Unassembled WGS sequence"/>
</dbReference>
<organism evidence="2 3">
    <name type="scientific">Rhodococcus kronopolitis</name>
    <dbReference type="NCBI Taxonomy" id="1460226"/>
    <lineage>
        <taxon>Bacteria</taxon>
        <taxon>Bacillati</taxon>
        <taxon>Actinomycetota</taxon>
        <taxon>Actinomycetes</taxon>
        <taxon>Mycobacteriales</taxon>
        <taxon>Nocardiaceae</taxon>
        <taxon>Rhodococcus</taxon>
    </lineage>
</organism>
<feature type="transmembrane region" description="Helical" evidence="1">
    <location>
        <begin position="361"/>
        <end position="380"/>
    </location>
</feature>
<feature type="transmembrane region" description="Helical" evidence="1">
    <location>
        <begin position="80"/>
        <end position="100"/>
    </location>
</feature>
<feature type="transmembrane region" description="Helical" evidence="1">
    <location>
        <begin position="205"/>
        <end position="227"/>
    </location>
</feature>
<keyword evidence="3" id="KW-1185">Reference proteome</keyword>
<protein>
    <recommendedName>
        <fullName evidence="4">Membrane protein YfhO</fullName>
    </recommendedName>
</protein>
<sequence length="713" mass="77304">MSLGFLMIVSVDPRYFYADDTESGAVGNWLQLGHLMREGQFPSLVLDQWMAGNYPVEGQGGLWNPVQIFINYIAPSVDNMALLATLVKLAFAILLGWGVYRVALEYGARPPWAALAGAAVPFAGFTMYFEYPSWVTSLIGMAWVVQAWASGIRYARGRSGPIPVFVFLYLAISVGYVHAALMAGVTVGALMIGEYVYRPQWRTTVKLAAVGVSAAACGAITFLPGLLTSSVTWRTGEEGALNDNFLTAPWSETLTASIPSSVSAIESWTGETTTAPITYIAWFAVPALAFVAWRAAQSSLRELVTPLVLLVFILLFTAGPSDIGQIRWPARLLPFVAVFSMVLLAVLLSRFGTLRPLRARLVAAALIVLVLVIRASSAGPQYFGRHLMWGVAILAVGAVALYLGRRFGAEALVGLLILTIAPIAMYQVMTYPQALNKWYLPTSQADAKANFPDFEGTTLQLGKRALTKIDEETPDRPWTSQVYGNYAKDLDLDYVNAYTPVGHAAFASLLCMGFDGSTCPDAYGNVFRVDQYTGRTHADLMRLDRVVLQRKQYPDADAHPAPAGWHWAPVPEVAKGQIYILERDGGPVSGQAGRVSATVNATAEPEYTSVTSERVRVSSELGGSVVFARLAWPGYTATLNGEPLTTKGLGGTFLYVDLPPGTHDAELVINFRPPGQRLGFAAMGFGLVLLAALTVLYYRDRRREKPGGSGQLR</sequence>
<feature type="transmembrane region" description="Helical" evidence="1">
    <location>
        <begin position="277"/>
        <end position="296"/>
    </location>
</feature>
<evidence type="ECO:0000313" key="2">
    <source>
        <dbReference type="EMBL" id="MFC4606077.1"/>
    </source>
</evidence>
<feature type="transmembrane region" description="Helical" evidence="1">
    <location>
        <begin position="112"/>
        <end position="131"/>
    </location>
</feature>
<dbReference type="RefSeq" id="WP_378419809.1">
    <property type="nucleotide sequence ID" value="NZ_JBHSFO010000015.1"/>
</dbReference>
<proteinExistence type="predicted"/>
<reference evidence="3" key="1">
    <citation type="journal article" date="2019" name="Int. J. Syst. Evol. Microbiol.">
        <title>The Global Catalogue of Microorganisms (GCM) 10K type strain sequencing project: providing services to taxonomists for standard genome sequencing and annotation.</title>
        <authorList>
            <consortium name="The Broad Institute Genomics Platform"/>
            <consortium name="The Broad Institute Genome Sequencing Center for Infectious Disease"/>
            <person name="Wu L."/>
            <person name="Ma J."/>
        </authorList>
    </citation>
    <scope>NUCLEOTIDE SEQUENCE [LARGE SCALE GENOMIC DNA]</scope>
    <source>
        <strain evidence="3">CCUG 54520</strain>
    </source>
</reference>
<keyword evidence="1" id="KW-1133">Transmembrane helix</keyword>
<evidence type="ECO:0000256" key="1">
    <source>
        <dbReference type="SAM" id="Phobius"/>
    </source>
</evidence>
<keyword evidence="1" id="KW-0812">Transmembrane</keyword>
<comment type="caution">
    <text evidence="2">The sequence shown here is derived from an EMBL/GenBank/DDBJ whole genome shotgun (WGS) entry which is preliminary data.</text>
</comment>
<name>A0ABV9FWU5_9NOCA</name>
<keyword evidence="1" id="KW-0472">Membrane</keyword>